<name>A0A9N9GYA5_9GLOM</name>
<dbReference type="Proteomes" id="UP000789396">
    <property type="component" value="Unassembled WGS sequence"/>
</dbReference>
<evidence type="ECO:0000313" key="1">
    <source>
        <dbReference type="EMBL" id="CAG8633935.1"/>
    </source>
</evidence>
<protein>
    <submittedName>
        <fullName evidence="1">5968_t:CDS:1</fullName>
    </submittedName>
</protein>
<feature type="non-terminal residue" evidence="1">
    <location>
        <position position="414"/>
    </location>
</feature>
<dbReference type="EMBL" id="CAJVPZ010011830">
    <property type="protein sequence ID" value="CAG8633935.1"/>
    <property type="molecule type" value="Genomic_DNA"/>
</dbReference>
<dbReference type="InterPro" id="IPR001646">
    <property type="entry name" value="5peptide_repeat"/>
</dbReference>
<dbReference type="PANTHER" id="PTHR14136:SF17">
    <property type="entry name" value="BTB_POZ DOMAIN-CONTAINING PROTEIN KCTD9"/>
    <property type="match status" value="1"/>
</dbReference>
<organism evidence="1 2">
    <name type="scientific">Racocetra fulgida</name>
    <dbReference type="NCBI Taxonomy" id="60492"/>
    <lineage>
        <taxon>Eukaryota</taxon>
        <taxon>Fungi</taxon>
        <taxon>Fungi incertae sedis</taxon>
        <taxon>Mucoromycota</taxon>
        <taxon>Glomeromycotina</taxon>
        <taxon>Glomeromycetes</taxon>
        <taxon>Diversisporales</taxon>
        <taxon>Gigasporaceae</taxon>
        <taxon>Racocetra</taxon>
    </lineage>
</organism>
<evidence type="ECO:0000313" key="2">
    <source>
        <dbReference type="Proteomes" id="UP000789396"/>
    </source>
</evidence>
<keyword evidence="2" id="KW-1185">Reference proteome</keyword>
<gene>
    <name evidence="1" type="ORF">RFULGI_LOCUS7824</name>
</gene>
<dbReference type="PANTHER" id="PTHR14136">
    <property type="entry name" value="BTB_POZ DOMAIN-CONTAINING PROTEIN KCTD9"/>
    <property type="match status" value="1"/>
</dbReference>
<dbReference type="AlphaFoldDB" id="A0A9N9GYA5"/>
<reference evidence="1" key="1">
    <citation type="submission" date="2021-06" db="EMBL/GenBank/DDBJ databases">
        <authorList>
            <person name="Kallberg Y."/>
            <person name="Tangrot J."/>
            <person name="Rosling A."/>
        </authorList>
    </citation>
    <scope>NUCLEOTIDE SEQUENCE</scope>
    <source>
        <strain evidence="1">IN212</strain>
    </source>
</reference>
<dbReference type="InterPro" id="IPR051082">
    <property type="entry name" value="Pentapeptide-BTB/POZ_domain"/>
</dbReference>
<accession>A0A9N9GYA5</accession>
<dbReference type="Gene3D" id="2.160.20.80">
    <property type="entry name" value="E3 ubiquitin-protein ligase SopA"/>
    <property type="match status" value="1"/>
</dbReference>
<dbReference type="Pfam" id="PF00805">
    <property type="entry name" value="Pentapeptide"/>
    <property type="match status" value="1"/>
</dbReference>
<dbReference type="OrthoDB" id="2443807at2759"/>
<sequence>FQELKIKAFSKKEVRQYIKNYVQKKGYMLNLSEDTYLQHITKIPEELVSNPILLKITLTVLPRFIEQGRTIQISRIDLYDEFLKTWFNRAHERLRNIRMTAEEKKIFRTLDDDNFPESCLQFSKDFATEMFLDNNKVVITNKTNWKKFLGNEDTKNSLLRFSMPLIRRENQYWFLHKTLRDHLIAQALLDELLEPCESALTALFNKQSFVSEHGVRQFLAEHISQKTETFKPLLAFIEASKNNEVKIASANASTILTQVDALLENLNDCNISGADLRKGSFNNLQAEGAKLNNVNFENAKLNNANLQSSSMQCANLQNAELNNANLQSSSMQGANLQNARLQFTSLRGSSLQSEYRVPQILYNEVEVYGKFWEIKFEDAQLNLARWKSDGLTQPVVLKSLHKQFEQDPEVNTFK</sequence>
<dbReference type="SUPFAM" id="SSF141571">
    <property type="entry name" value="Pentapeptide repeat-like"/>
    <property type="match status" value="1"/>
</dbReference>
<comment type="caution">
    <text evidence="1">The sequence shown here is derived from an EMBL/GenBank/DDBJ whole genome shotgun (WGS) entry which is preliminary data.</text>
</comment>
<proteinExistence type="predicted"/>